<dbReference type="Proteomes" id="UP000620133">
    <property type="component" value="Chromosome"/>
</dbReference>
<dbReference type="FunFam" id="3.30.1490.20:FF:000003">
    <property type="entry name" value="acetyl-CoA carboxylase isoform X1"/>
    <property type="match status" value="1"/>
</dbReference>
<evidence type="ECO:0000256" key="8">
    <source>
        <dbReference type="ARBA" id="ARBA00022840"/>
    </source>
</evidence>
<dbReference type="PANTHER" id="PTHR48095:SF2">
    <property type="entry name" value="BIOTIN CARBOXYLASE, CHLOROPLASTIC"/>
    <property type="match status" value="1"/>
</dbReference>
<sequence length="454" mass="50668">MKNKLLIANRGEIAVRIIRAAKELGIETVAVYSKADEDSLHVKLADQAVCIGENLASDSYLNMNRVLSAAISTGCNAIHPGYGFLSEKHEFVEMVESCQIKFVGPTSKSIKLIGDKSSARTIAKQNHIPIVEGSDGLVPTVEDGLIVAKKIGYPVMIKATSGGGGRGISIVGSDEEFKSAFSRTSLEALSNFGDGALYIEKFIESPRHIEIQIIGDSLGNYVHLFERDCSMQRRNQKMIEEAPSSVLNDILRRKMGLAALKLAKSIEYVNAGTVEFLVDRKQNFYFIEMNTRIQVEHPVTEMITGVDIVKEQLRIAYGKALSFKQRDVKIKGHAIECRINAENPMKNFIPTPGNIKNVIFPGGMGIRIDTHIYPGYDVPPFYDSMLAKLVVYAPTRLEAIKKMRVALEQFVIEGIETNIEYQYLIMYNPEFIKGVYDTGFIQRFNRLVEENKNE</sequence>
<dbReference type="SMART" id="SM00878">
    <property type="entry name" value="Biotin_carb_C"/>
    <property type="match status" value="1"/>
</dbReference>
<keyword evidence="12" id="KW-0444">Lipid biosynthesis</keyword>
<evidence type="ECO:0000256" key="6">
    <source>
        <dbReference type="ARBA" id="ARBA00022723"/>
    </source>
</evidence>
<evidence type="ECO:0000256" key="7">
    <source>
        <dbReference type="ARBA" id="ARBA00022741"/>
    </source>
</evidence>
<keyword evidence="8 12" id="KW-0067">ATP-binding</keyword>
<dbReference type="Pfam" id="PF02786">
    <property type="entry name" value="CPSase_L_D2"/>
    <property type="match status" value="1"/>
</dbReference>
<dbReference type="GO" id="GO:2001295">
    <property type="term" value="P:malonyl-CoA biosynthetic process"/>
    <property type="evidence" value="ECO:0007669"/>
    <property type="project" value="UniProtKB-UniPathway"/>
</dbReference>
<dbReference type="AlphaFoldDB" id="A0A7U9TGZ2"/>
<evidence type="ECO:0000256" key="5">
    <source>
        <dbReference type="ARBA" id="ARBA00022598"/>
    </source>
</evidence>
<dbReference type="SUPFAM" id="SSF51246">
    <property type="entry name" value="Rudiment single hybrid motif"/>
    <property type="match status" value="1"/>
</dbReference>
<dbReference type="InterPro" id="IPR011761">
    <property type="entry name" value="ATP-grasp"/>
</dbReference>
<evidence type="ECO:0000256" key="4">
    <source>
        <dbReference type="ARBA" id="ARBA00013263"/>
    </source>
</evidence>
<keyword evidence="6" id="KW-0479">Metal-binding</keyword>
<dbReference type="GO" id="GO:0006633">
    <property type="term" value="P:fatty acid biosynthetic process"/>
    <property type="evidence" value="ECO:0007669"/>
    <property type="project" value="UniProtKB-KW"/>
</dbReference>
<accession>A0A7U9TGZ2</accession>
<dbReference type="GO" id="GO:0005524">
    <property type="term" value="F:ATP binding"/>
    <property type="evidence" value="ECO:0007669"/>
    <property type="project" value="UniProtKB-UniRule"/>
</dbReference>
<dbReference type="PROSITE" id="PS50975">
    <property type="entry name" value="ATP_GRASP"/>
    <property type="match status" value="1"/>
</dbReference>
<gene>
    <name evidence="13" type="primary">accC</name>
    <name evidence="13" type="ORF">MPAN_011980</name>
</gene>
<comment type="pathway">
    <text evidence="2 12">Lipid metabolism; malonyl-CoA biosynthesis; malonyl-CoA from acetyl-CoA: step 1/1.</text>
</comment>
<evidence type="ECO:0000256" key="2">
    <source>
        <dbReference type="ARBA" id="ARBA00004956"/>
    </source>
</evidence>
<comment type="subunit">
    <text evidence="3 12">Acetyl-CoA carboxylase is a heterohexamer of biotin carboxyl carrier protein, biotin carboxylase and the two subunits of carboxyl transferase in a 2:2 complex.</text>
</comment>
<keyword evidence="12" id="KW-0443">Lipid metabolism</keyword>
<dbReference type="InterPro" id="IPR005479">
    <property type="entry name" value="CPAse_ATP-bd"/>
</dbReference>
<comment type="catalytic activity">
    <reaction evidence="11 12">
        <text>N(6)-biotinyl-L-lysyl-[protein] + hydrogencarbonate + ATP = N(6)-carboxybiotinyl-L-lysyl-[protein] + ADP + phosphate + H(+)</text>
        <dbReference type="Rhea" id="RHEA:13501"/>
        <dbReference type="Rhea" id="RHEA-COMP:10505"/>
        <dbReference type="Rhea" id="RHEA-COMP:10506"/>
        <dbReference type="ChEBI" id="CHEBI:15378"/>
        <dbReference type="ChEBI" id="CHEBI:17544"/>
        <dbReference type="ChEBI" id="CHEBI:30616"/>
        <dbReference type="ChEBI" id="CHEBI:43474"/>
        <dbReference type="ChEBI" id="CHEBI:83144"/>
        <dbReference type="ChEBI" id="CHEBI:83145"/>
        <dbReference type="ChEBI" id="CHEBI:456216"/>
        <dbReference type="EC" id="6.3.4.14"/>
    </reaction>
</comment>
<dbReference type="InterPro" id="IPR016185">
    <property type="entry name" value="PreATP-grasp_dom_sf"/>
</dbReference>
<dbReference type="SUPFAM" id="SSF52440">
    <property type="entry name" value="PreATP-grasp domain"/>
    <property type="match status" value="1"/>
</dbReference>
<dbReference type="FunFam" id="3.40.50.20:FF:000010">
    <property type="entry name" value="Propionyl-CoA carboxylase subunit alpha"/>
    <property type="match status" value="1"/>
</dbReference>
<dbReference type="GO" id="GO:0046872">
    <property type="term" value="F:metal ion binding"/>
    <property type="evidence" value="ECO:0007669"/>
    <property type="project" value="UniProtKB-KW"/>
</dbReference>
<protein>
    <recommendedName>
        <fullName evidence="4 12">Biotin carboxylase</fullName>
        <ecNumber evidence="4 12">6.3.4.14</ecNumber>
    </recommendedName>
    <alternativeName>
        <fullName evidence="12">Acetyl-coenzyme A carboxylase biotin carboxylase subunit A</fullName>
    </alternativeName>
</protein>
<name>A0A7U9TGZ2_9MOLU</name>
<dbReference type="Pfam" id="PF02785">
    <property type="entry name" value="Biotin_carb_C"/>
    <property type="match status" value="1"/>
</dbReference>
<keyword evidence="12" id="KW-0276">Fatty acid metabolism</keyword>
<dbReference type="InterPro" id="IPR005482">
    <property type="entry name" value="Biotin_COase_C"/>
</dbReference>
<dbReference type="SUPFAM" id="SSF56059">
    <property type="entry name" value="Glutathione synthetase ATP-binding domain-like"/>
    <property type="match status" value="1"/>
</dbReference>
<dbReference type="NCBIfam" id="NF006367">
    <property type="entry name" value="PRK08591.1"/>
    <property type="match status" value="1"/>
</dbReference>
<dbReference type="InterPro" id="IPR051602">
    <property type="entry name" value="ACC_Biotin_Carboxylase"/>
</dbReference>
<proteinExistence type="predicted"/>
<organism evidence="13 14">
    <name type="scientific">Mariniplasma anaerobium</name>
    <dbReference type="NCBI Taxonomy" id="2735436"/>
    <lineage>
        <taxon>Bacteria</taxon>
        <taxon>Bacillati</taxon>
        <taxon>Mycoplasmatota</taxon>
        <taxon>Mollicutes</taxon>
        <taxon>Acholeplasmatales</taxon>
        <taxon>Acholeplasmataceae</taxon>
        <taxon>Mariniplasma</taxon>
    </lineage>
</organism>
<keyword evidence="12" id="KW-0275">Fatty acid biosynthesis</keyword>
<evidence type="ECO:0000256" key="12">
    <source>
        <dbReference type="RuleBase" id="RU365063"/>
    </source>
</evidence>
<evidence type="ECO:0000256" key="11">
    <source>
        <dbReference type="ARBA" id="ARBA00048600"/>
    </source>
</evidence>
<dbReference type="InterPro" id="IPR011054">
    <property type="entry name" value="Rudment_hybrid_motif"/>
</dbReference>
<keyword evidence="14" id="KW-1185">Reference proteome</keyword>
<dbReference type="KEGG" id="manr:MPAN_011980"/>
<keyword evidence="9" id="KW-0460">Magnesium</keyword>
<dbReference type="EMBL" id="AP024412">
    <property type="protein sequence ID" value="BCR36305.1"/>
    <property type="molecule type" value="Genomic_DNA"/>
</dbReference>
<dbReference type="PROSITE" id="PS50979">
    <property type="entry name" value="BC"/>
    <property type="match status" value="1"/>
</dbReference>
<dbReference type="UniPathway" id="UPA00655">
    <property type="reaction ID" value="UER00711"/>
</dbReference>
<dbReference type="InterPro" id="IPR004549">
    <property type="entry name" value="Acetyl_CoA_COase_biotin_COase"/>
</dbReference>
<dbReference type="Gene3D" id="3.30.470.20">
    <property type="entry name" value="ATP-grasp fold, B domain"/>
    <property type="match status" value="1"/>
</dbReference>
<evidence type="ECO:0000313" key="13">
    <source>
        <dbReference type="EMBL" id="BCR36305.1"/>
    </source>
</evidence>
<dbReference type="PROSITE" id="PS00866">
    <property type="entry name" value="CPSASE_1"/>
    <property type="match status" value="1"/>
</dbReference>
<dbReference type="Pfam" id="PF00289">
    <property type="entry name" value="Biotin_carb_N"/>
    <property type="match status" value="1"/>
</dbReference>
<dbReference type="InterPro" id="IPR005481">
    <property type="entry name" value="BC-like_N"/>
</dbReference>
<dbReference type="NCBIfam" id="TIGR00514">
    <property type="entry name" value="accC"/>
    <property type="match status" value="1"/>
</dbReference>
<dbReference type="PANTHER" id="PTHR48095">
    <property type="entry name" value="PYRUVATE CARBOXYLASE SUBUNIT A"/>
    <property type="match status" value="1"/>
</dbReference>
<dbReference type="RefSeq" id="WP_176238877.1">
    <property type="nucleotide sequence ID" value="NZ_AP024412.1"/>
</dbReference>
<comment type="function">
    <text evidence="1 12">This protein is a component of the acetyl coenzyme A carboxylase complex; first, biotin carboxylase catalyzes the carboxylation of the carrier protein and then the transcarboxylase transfers the carboxyl group to form malonyl-CoA.</text>
</comment>
<evidence type="ECO:0000313" key="14">
    <source>
        <dbReference type="Proteomes" id="UP000620133"/>
    </source>
</evidence>
<reference evidence="13" key="1">
    <citation type="submission" date="2021-01" db="EMBL/GenBank/DDBJ databases">
        <title>Draft genome sequence of Acholeplasmataceae bacterium strain Mahy22.</title>
        <authorList>
            <person name="Watanabe M."/>
            <person name="Kojima H."/>
            <person name="Fukui M."/>
        </authorList>
    </citation>
    <scope>NUCLEOTIDE SEQUENCE</scope>
    <source>
        <strain evidence="13">Mahy22</strain>
    </source>
</reference>
<evidence type="ECO:0000256" key="3">
    <source>
        <dbReference type="ARBA" id="ARBA00011750"/>
    </source>
</evidence>
<dbReference type="InterPro" id="IPR011764">
    <property type="entry name" value="Biotin_carboxylation_dom"/>
</dbReference>
<keyword evidence="7 12" id="KW-0547">Nucleotide-binding</keyword>
<dbReference type="PROSITE" id="PS00867">
    <property type="entry name" value="CPSASE_2"/>
    <property type="match status" value="1"/>
</dbReference>
<keyword evidence="5 12" id="KW-0436">Ligase</keyword>
<dbReference type="EC" id="6.3.4.14" evidence="4 12"/>
<keyword evidence="10 12" id="KW-0092">Biotin</keyword>
<evidence type="ECO:0000256" key="1">
    <source>
        <dbReference type="ARBA" id="ARBA00003761"/>
    </source>
</evidence>
<evidence type="ECO:0000256" key="9">
    <source>
        <dbReference type="ARBA" id="ARBA00022842"/>
    </source>
</evidence>
<evidence type="ECO:0000256" key="10">
    <source>
        <dbReference type="ARBA" id="ARBA00023267"/>
    </source>
</evidence>
<dbReference type="GO" id="GO:0004075">
    <property type="term" value="F:biotin carboxylase activity"/>
    <property type="evidence" value="ECO:0007669"/>
    <property type="project" value="UniProtKB-EC"/>
</dbReference>